<evidence type="ECO:0000313" key="12">
    <source>
        <dbReference type="Proteomes" id="UP000467840"/>
    </source>
</evidence>
<dbReference type="GO" id="GO:0015271">
    <property type="term" value="F:outward rectifier potassium channel activity"/>
    <property type="evidence" value="ECO:0007669"/>
    <property type="project" value="TreeGrafter"/>
</dbReference>
<dbReference type="PRINTS" id="PR01333">
    <property type="entry name" value="2POREKCHANEL"/>
</dbReference>
<comment type="similarity">
    <text evidence="2">Belongs to the two pore domain potassium channel (TC 1.A.1.7) family.</text>
</comment>
<keyword evidence="4 9" id="KW-0812">Transmembrane</keyword>
<keyword evidence="12" id="KW-1185">Reference proteome</keyword>
<dbReference type="GO" id="GO:0005774">
    <property type="term" value="C:vacuolar membrane"/>
    <property type="evidence" value="ECO:0007669"/>
    <property type="project" value="UniProtKB-ARBA"/>
</dbReference>
<evidence type="ECO:0000256" key="4">
    <source>
        <dbReference type="ARBA" id="ARBA00022692"/>
    </source>
</evidence>
<dbReference type="Pfam" id="PF07885">
    <property type="entry name" value="Ion_trans_2"/>
    <property type="match status" value="1"/>
</dbReference>
<dbReference type="Gene3D" id="1.10.287.70">
    <property type="match status" value="1"/>
</dbReference>
<comment type="subcellular location">
    <subcellularLocation>
        <location evidence="1">Membrane</location>
        <topology evidence="1">Multi-pass membrane protein</topology>
    </subcellularLocation>
</comment>
<dbReference type="GO" id="GO:0005886">
    <property type="term" value="C:plasma membrane"/>
    <property type="evidence" value="ECO:0007669"/>
    <property type="project" value="TreeGrafter"/>
</dbReference>
<gene>
    <name evidence="11" type="ORF">GH714_020901</name>
</gene>
<dbReference type="PANTHER" id="PTHR11003">
    <property type="entry name" value="POTASSIUM CHANNEL, SUBFAMILY K"/>
    <property type="match status" value="1"/>
</dbReference>
<organism evidence="11 12">
    <name type="scientific">Hevea brasiliensis</name>
    <name type="common">Para rubber tree</name>
    <name type="synonym">Siphonia brasiliensis</name>
    <dbReference type="NCBI Taxonomy" id="3981"/>
    <lineage>
        <taxon>Eukaryota</taxon>
        <taxon>Viridiplantae</taxon>
        <taxon>Streptophyta</taxon>
        <taxon>Embryophyta</taxon>
        <taxon>Tracheophyta</taxon>
        <taxon>Spermatophyta</taxon>
        <taxon>Magnoliopsida</taxon>
        <taxon>eudicotyledons</taxon>
        <taxon>Gunneridae</taxon>
        <taxon>Pentapetalae</taxon>
        <taxon>rosids</taxon>
        <taxon>fabids</taxon>
        <taxon>Malpighiales</taxon>
        <taxon>Euphorbiaceae</taxon>
        <taxon>Crotonoideae</taxon>
        <taxon>Micrandreae</taxon>
        <taxon>Hevea</taxon>
    </lineage>
</organism>
<feature type="transmembrane region" description="Helical" evidence="9">
    <location>
        <begin position="66"/>
        <end position="85"/>
    </location>
</feature>
<evidence type="ECO:0000259" key="10">
    <source>
        <dbReference type="Pfam" id="PF07885"/>
    </source>
</evidence>
<evidence type="ECO:0000256" key="3">
    <source>
        <dbReference type="ARBA" id="ARBA00022448"/>
    </source>
</evidence>
<evidence type="ECO:0000256" key="9">
    <source>
        <dbReference type="SAM" id="Phobius"/>
    </source>
</evidence>
<dbReference type="PANTHER" id="PTHR11003:SF330">
    <property type="entry name" value="POTASSIUM CHANNEL DOMAIN-CONTAINING PROTEIN"/>
    <property type="match status" value="1"/>
</dbReference>
<comment type="caution">
    <text evidence="11">The sequence shown here is derived from an EMBL/GenBank/DDBJ whole genome shotgun (WGS) entry which is preliminary data.</text>
</comment>
<protein>
    <recommendedName>
        <fullName evidence="10">Potassium channel domain-containing protein</fullName>
    </recommendedName>
</protein>
<feature type="transmembrane region" description="Helical" evidence="9">
    <location>
        <begin position="196"/>
        <end position="216"/>
    </location>
</feature>
<evidence type="ECO:0000256" key="6">
    <source>
        <dbReference type="ARBA" id="ARBA00023065"/>
    </source>
</evidence>
<dbReference type="InterPro" id="IPR003280">
    <property type="entry name" value="2pore_dom_K_chnl"/>
</dbReference>
<evidence type="ECO:0000256" key="5">
    <source>
        <dbReference type="ARBA" id="ARBA00022989"/>
    </source>
</evidence>
<dbReference type="Proteomes" id="UP000467840">
    <property type="component" value="Chromosome 15"/>
</dbReference>
<evidence type="ECO:0000256" key="8">
    <source>
        <dbReference type="ARBA" id="ARBA00023303"/>
    </source>
</evidence>
<evidence type="ECO:0000256" key="7">
    <source>
        <dbReference type="ARBA" id="ARBA00023136"/>
    </source>
</evidence>
<evidence type="ECO:0000256" key="2">
    <source>
        <dbReference type="ARBA" id="ARBA00010159"/>
    </source>
</evidence>
<dbReference type="GO" id="GO:0022841">
    <property type="term" value="F:potassium ion leak channel activity"/>
    <property type="evidence" value="ECO:0007669"/>
    <property type="project" value="TreeGrafter"/>
</dbReference>
<feature type="domain" description="Potassium channel" evidence="10">
    <location>
        <begin position="71"/>
        <end position="149"/>
    </location>
</feature>
<keyword evidence="3" id="KW-0813">Transport</keyword>
<keyword evidence="8" id="KW-0407">Ion channel</keyword>
<proteinExistence type="inferred from homology"/>
<accession>A0A6A6MN43</accession>
<dbReference type="GO" id="GO:0030322">
    <property type="term" value="P:stabilization of membrane potential"/>
    <property type="evidence" value="ECO:0007669"/>
    <property type="project" value="TreeGrafter"/>
</dbReference>
<sequence>MTFRRYRQEFAGKFPAEEYFKCNVNLLPPVTLAEQFQEGQSQWRFGGKLPSAESIFGKLHTSFTEVAVFLAVYLGVGTLCFYFVVDDLKGKKTSPILDALYFCVVTMTTVGYGDLTPDTTLVKILVCVFVFTGMALVGLIMNKVADYLAEKQEMMLEKALNKHKKMIHLKSKRRQNSTNRCSSFGDKSFSTAGGRAFGIFWILSSTLGMGQFYLYVAELFTESRQKALVNWILTWRMTNLDLETDKIDNDRVSAEFIISKLKEKGKIGQGDISVAMKELKFLTLVKLECYQYLI</sequence>
<dbReference type="EMBL" id="JAAGAX010000005">
    <property type="protein sequence ID" value="KAF2313955.1"/>
    <property type="molecule type" value="Genomic_DNA"/>
</dbReference>
<reference evidence="11 12" key="1">
    <citation type="journal article" date="2020" name="Mol. Plant">
        <title>The Chromosome-Based Rubber Tree Genome Provides New Insights into Spurge Genome Evolution and Rubber Biosynthesis.</title>
        <authorList>
            <person name="Liu J."/>
            <person name="Shi C."/>
            <person name="Shi C.C."/>
            <person name="Li W."/>
            <person name="Zhang Q.J."/>
            <person name="Zhang Y."/>
            <person name="Li K."/>
            <person name="Lu H.F."/>
            <person name="Shi C."/>
            <person name="Zhu S.T."/>
            <person name="Xiao Z.Y."/>
            <person name="Nan H."/>
            <person name="Yue Y."/>
            <person name="Zhu X.G."/>
            <person name="Wu Y."/>
            <person name="Hong X.N."/>
            <person name="Fan G.Y."/>
            <person name="Tong Y."/>
            <person name="Zhang D."/>
            <person name="Mao C.L."/>
            <person name="Liu Y.L."/>
            <person name="Hao S.J."/>
            <person name="Liu W.Q."/>
            <person name="Lv M.Q."/>
            <person name="Zhang H.B."/>
            <person name="Liu Y."/>
            <person name="Hu-Tang G.R."/>
            <person name="Wang J.P."/>
            <person name="Wang J.H."/>
            <person name="Sun Y.H."/>
            <person name="Ni S.B."/>
            <person name="Chen W.B."/>
            <person name="Zhang X.C."/>
            <person name="Jiao Y.N."/>
            <person name="Eichler E.E."/>
            <person name="Li G.H."/>
            <person name="Liu X."/>
            <person name="Gao L.Z."/>
        </authorList>
    </citation>
    <scope>NUCLEOTIDE SEQUENCE [LARGE SCALE GENOMIC DNA]</scope>
    <source>
        <strain evidence="12">cv. GT1</strain>
        <tissue evidence="11">Leaf</tissue>
    </source>
</reference>
<keyword evidence="5 9" id="KW-1133">Transmembrane helix</keyword>
<keyword evidence="7 9" id="KW-0472">Membrane</keyword>
<name>A0A6A6MN43_HEVBR</name>
<dbReference type="InterPro" id="IPR013099">
    <property type="entry name" value="K_chnl_dom"/>
</dbReference>
<feature type="transmembrane region" description="Helical" evidence="9">
    <location>
        <begin position="121"/>
        <end position="141"/>
    </location>
</feature>
<evidence type="ECO:0000256" key="1">
    <source>
        <dbReference type="ARBA" id="ARBA00004141"/>
    </source>
</evidence>
<dbReference type="AlphaFoldDB" id="A0A6A6MN43"/>
<evidence type="ECO:0000313" key="11">
    <source>
        <dbReference type="EMBL" id="KAF2313955.1"/>
    </source>
</evidence>
<keyword evidence="6" id="KW-0406">Ion transport</keyword>
<dbReference type="SUPFAM" id="SSF81324">
    <property type="entry name" value="Voltage-gated potassium channels"/>
    <property type="match status" value="1"/>
</dbReference>
<feature type="transmembrane region" description="Helical" evidence="9">
    <location>
        <begin position="97"/>
        <end position="115"/>
    </location>
</feature>